<dbReference type="OrthoDB" id="5103757at2759"/>
<feature type="region of interest" description="Disordered" evidence="1">
    <location>
        <begin position="1"/>
        <end position="31"/>
    </location>
</feature>
<dbReference type="AlphaFoldDB" id="A0A9W8PDR9"/>
<dbReference type="Proteomes" id="UP001152130">
    <property type="component" value="Unassembled WGS sequence"/>
</dbReference>
<protein>
    <submittedName>
        <fullName evidence="2">Uncharacterized protein</fullName>
    </submittedName>
</protein>
<dbReference type="EMBL" id="JAPDHF010000028">
    <property type="protein sequence ID" value="KAJ4003197.1"/>
    <property type="molecule type" value="Genomic_DNA"/>
</dbReference>
<evidence type="ECO:0000256" key="1">
    <source>
        <dbReference type="SAM" id="MobiDB-lite"/>
    </source>
</evidence>
<reference evidence="2" key="1">
    <citation type="submission" date="2022-10" db="EMBL/GenBank/DDBJ databases">
        <title>Fusarium specimens isolated from Avocado Roots.</title>
        <authorList>
            <person name="Stajich J."/>
            <person name="Roper C."/>
            <person name="Heimlech-Rivalta G."/>
        </authorList>
    </citation>
    <scope>NUCLEOTIDE SEQUENCE</scope>
    <source>
        <strain evidence="2">CF00143</strain>
    </source>
</reference>
<feature type="compositionally biased region" description="Polar residues" evidence="1">
    <location>
        <begin position="15"/>
        <end position="31"/>
    </location>
</feature>
<gene>
    <name evidence="2" type="ORF">NW766_012515</name>
</gene>
<keyword evidence="3" id="KW-1185">Reference proteome</keyword>
<sequence>MTTNTAPAPAPAAGQASTFQHNSFRNGNSHGQLDVHYRLANTVPAPSVPQKVEETNNKIKGLGFKPVSVDLEHNKMMQDLDELA</sequence>
<comment type="caution">
    <text evidence="2">The sequence shown here is derived from an EMBL/GenBank/DDBJ whole genome shotgun (WGS) entry which is preliminary data.</text>
</comment>
<proteinExistence type="predicted"/>
<evidence type="ECO:0000313" key="3">
    <source>
        <dbReference type="Proteomes" id="UP001152130"/>
    </source>
</evidence>
<evidence type="ECO:0000313" key="2">
    <source>
        <dbReference type="EMBL" id="KAJ4003197.1"/>
    </source>
</evidence>
<organism evidence="2 3">
    <name type="scientific">Fusarium irregulare</name>
    <dbReference type="NCBI Taxonomy" id="2494466"/>
    <lineage>
        <taxon>Eukaryota</taxon>
        <taxon>Fungi</taxon>
        <taxon>Dikarya</taxon>
        <taxon>Ascomycota</taxon>
        <taxon>Pezizomycotina</taxon>
        <taxon>Sordariomycetes</taxon>
        <taxon>Hypocreomycetidae</taxon>
        <taxon>Hypocreales</taxon>
        <taxon>Nectriaceae</taxon>
        <taxon>Fusarium</taxon>
        <taxon>Fusarium incarnatum-equiseti species complex</taxon>
    </lineage>
</organism>
<accession>A0A9W8PDR9</accession>
<name>A0A9W8PDR9_9HYPO</name>